<organism evidence="1">
    <name type="scientific">freshwater metagenome</name>
    <dbReference type="NCBI Taxonomy" id="449393"/>
    <lineage>
        <taxon>unclassified sequences</taxon>
        <taxon>metagenomes</taxon>
        <taxon>ecological metagenomes</taxon>
    </lineage>
</organism>
<gene>
    <name evidence="1" type="ORF">UFOPK2579_00030</name>
</gene>
<name>A0A6J6NDS6_9ZZZZ</name>
<reference evidence="1" key="1">
    <citation type="submission" date="2020-05" db="EMBL/GenBank/DDBJ databases">
        <authorList>
            <person name="Chiriac C."/>
            <person name="Salcher M."/>
            <person name="Ghai R."/>
            <person name="Kavagutti S V."/>
        </authorList>
    </citation>
    <scope>NUCLEOTIDE SEQUENCE</scope>
</reference>
<accession>A0A6J6NDS6</accession>
<sequence>MRSKPPARVLLGLRVVKVALVGMLMSLLIGLHAQATPADQAPVADPFADTVDQLMSANRCSFTGFGPTEIPASALLRVSTDQVRVVSFERGWAAYEGTKPGTLVAVCLGPRVAGDH</sequence>
<dbReference type="AlphaFoldDB" id="A0A6J6NDS6"/>
<protein>
    <submittedName>
        <fullName evidence="1">Unannotated protein</fullName>
    </submittedName>
</protein>
<proteinExistence type="predicted"/>
<dbReference type="EMBL" id="CAEZXR010000002">
    <property type="protein sequence ID" value="CAB4684399.1"/>
    <property type="molecule type" value="Genomic_DNA"/>
</dbReference>
<evidence type="ECO:0000313" key="1">
    <source>
        <dbReference type="EMBL" id="CAB4684399.1"/>
    </source>
</evidence>